<feature type="region of interest" description="Disordered" evidence="3">
    <location>
        <begin position="339"/>
        <end position="395"/>
    </location>
</feature>
<dbReference type="GO" id="GO:0043886">
    <property type="term" value="F:structural constituent of carboxysome shell"/>
    <property type="evidence" value="ECO:0007669"/>
    <property type="project" value="InterPro"/>
</dbReference>
<feature type="compositionally biased region" description="Polar residues" evidence="3">
    <location>
        <begin position="355"/>
        <end position="380"/>
    </location>
</feature>
<dbReference type="STRING" id="1458426.SMCB_2331"/>
<dbReference type="Proteomes" id="UP000066014">
    <property type="component" value="Chromosome"/>
</dbReference>
<dbReference type="Pfam" id="PF12288">
    <property type="entry name" value="CsoS2_M"/>
    <property type="match status" value="2"/>
</dbReference>
<keyword evidence="1" id="KW-0677">Repeat</keyword>
<evidence type="ECO:0008006" key="6">
    <source>
        <dbReference type="Google" id="ProtNLM"/>
    </source>
</evidence>
<dbReference type="AlphaFoldDB" id="A0A060P092"/>
<organism evidence="4 5">
    <name type="scientific">Serpentinimonas maccroryi</name>
    <dbReference type="NCBI Taxonomy" id="1458426"/>
    <lineage>
        <taxon>Bacteria</taxon>
        <taxon>Pseudomonadati</taxon>
        <taxon>Pseudomonadota</taxon>
        <taxon>Betaproteobacteria</taxon>
        <taxon>Burkholderiales</taxon>
        <taxon>Comamonadaceae</taxon>
        <taxon>Serpentinimonas</taxon>
    </lineage>
</organism>
<feature type="region of interest" description="Disordered" evidence="3">
    <location>
        <begin position="442"/>
        <end position="478"/>
    </location>
</feature>
<feature type="compositionally biased region" description="Low complexity" evidence="3">
    <location>
        <begin position="598"/>
        <end position="619"/>
    </location>
</feature>
<feature type="compositionally biased region" description="Polar residues" evidence="3">
    <location>
        <begin position="527"/>
        <end position="540"/>
    </location>
</feature>
<protein>
    <recommendedName>
        <fullName evidence="6">Carboxysome shell peptide mid-region</fullName>
    </recommendedName>
</protein>
<feature type="compositionally biased region" description="Basic and acidic residues" evidence="3">
    <location>
        <begin position="579"/>
        <end position="590"/>
    </location>
</feature>
<dbReference type="EMBL" id="AP014569">
    <property type="protein sequence ID" value="BAO84559.1"/>
    <property type="molecule type" value="Genomic_DNA"/>
</dbReference>
<keyword evidence="5" id="KW-1185">Reference proteome</keyword>
<feature type="compositionally biased region" description="Low complexity" evidence="3">
    <location>
        <begin position="509"/>
        <end position="526"/>
    </location>
</feature>
<dbReference type="KEGG" id="cbab:SMCB_2331"/>
<evidence type="ECO:0000256" key="2">
    <source>
        <dbReference type="ARBA" id="ARBA00024044"/>
    </source>
</evidence>
<dbReference type="OrthoDB" id="543713at2"/>
<accession>A0A060P092</accession>
<evidence type="ECO:0000313" key="5">
    <source>
        <dbReference type="Proteomes" id="UP000066014"/>
    </source>
</evidence>
<feature type="region of interest" description="Disordered" evidence="3">
    <location>
        <begin position="507"/>
        <end position="619"/>
    </location>
</feature>
<reference evidence="4 5" key="1">
    <citation type="journal article" date="2014" name="Nat. Commun.">
        <title>Physiological and genomic features of highly alkaliphilic hydrogen-utilizing Betaproteobacteria from a continental serpentinizing site.</title>
        <authorList>
            <person name="Suzuki S."/>
            <person name="Kuenen J.G."/>
            <person name="Schipper K."/>
            <person name="van der Velde S."/>
            <person name="Ishii S."/>
            <person name="Wu A."/>
            <person name="Sorokin D.Y."/>
            <person name="Tenney A."/>
            <person name="Meng X.Y."/>
            <person name="Morrill P.L."/>
            <person name="Kamagata Y."/>
            <person name="Muyzer G."/>
            <person name="Nealson K.H."/>
        </authorList>
    </citation>
    <scope>NUCLEOTIDE SEQUENCE [LARGE SCALE GENOMIC DNA]</scope>
    <source>
        <strain evidence="4 5">B1</strain>
    </source>
</reference>
<feature type="region of interest" description="Disordered" evidence="3">
    <location>
        <begin position="212"/>
        <end position="232"/>
    </location>
</feature>
<evidence type="ECO:0000313" key="4">
    <source>
        <dbReference type="EMBL" id="BAO84559.1"/>
    </source>
</evidence>
<proteinExistence type="inferred from homology"/>
<feature type="compositionally biased region" description="Polar residues" evidence="3">
    <location>
        <begin position="547"/>
        <end position="564"/>
    </location>
</feature>
<dbReference type="HOGENOM" id="CLU_016451_0_0_4"/>
<sequence>MGPSTVKHGDVTLSGRELARLRRQAMATAGKVASRASAQSLLAQAQSGSRSGLGGAALAAAHTSPSPQIELPRADAANECACTGAAGGCGCNNAAPAEAVSVAAAPVRNPYAAPTGRTLARARRQALAAVGKPGIQRVANATRIAASMPDRADWQTALEQGATGRQLAMQKRLVASLTGRTEASSHSAAMRPSGRTRPVLQKVEAGHTLSGQEVTGTQVERSGKVTGQEPGTCRNVTGTEYIGQEQFEAWCEARPQPRPPKVGQSLTTVQQQTVSGTEVDPKPVVTGNQTGACRGITGTQYLAAETLQLCQDEGLRGGPHKVSVMSSRGQQTVTGVTLHSGGSVTGGEAGAQRPITGTQYARSSSAKTQVQPASWRPQSLTGDRPGVGGGGVTGDERGACEPVTGTAYIGPDNQHASCRIDGAWLTRHPELALEQVPTAPQGFSIVPPARQRAPERVRSVTGVASGSGGASERITGPGFKAQGMITGTPEFRHGSSPRATGRLLASDRTPAAPTAPAAPATPPATASSQISGDGRQQGSRVTGDAWSGNSRVSSTEGAWSQGRNPTLRGQPRGVGMDARAAREQVREQVRPEIPPSPVTGSSGSTGRGATVTVSGGARG</sequence>
<evidence type="ECO:0000256" key="3">
    <source>
        <dbReference type="SAM" id="MobiDB-lite"/>
    </source>
</evidence>
<gene>
    <name evidence="4" type="ORF">SMCB_2331</name>
</gene>
<dbReference type="RefSeq" id="WP_045537171.1">
    <property type="nucleotide sequence ID" value="NZ_AP014569.1"/>
</dbReference>
<evidence type="ECO:0000256" key="1">
    <source>
        <dbReference type="ARBA" id="ARBA00022737"/>
    </source>
</evidence>
<comment type="similarity">
    <text evidence="2">Belongs to the CsoS2 family.</text>
</comment>
<dbReference type="InterPro" id="IPR020990">
    <property type="entry name" value="CSOS2/2B"/>
</dbReference>
<name>A0A060P092_9BURK</name>